<evidence type="ECO:0000313" key="2">
    <source>
        <dbReference type="EMBL" id="CBX99301.1"/>
    </source>
</evidence>
<dbReference type="Proteomes" id="UP000002668">
    <property type="component" value="Genome"/>
</dbReference>
<gene>
    <name evidence="2" type="ORF">LEMA_P085400.1</name>
</gene>
<dbReference type="GeneID" id="13288860"/>
<organism evidence="2 3">
    <name type="scientific">Leptosphaeria maculans (strain JN3 / isolate v23.1.3 / race Av1-4-5-6-7-8)</name>
    <name type="common">Blackleg fungus</name>
    <name type="synonym">Phoma lingam</name>
    <dbReference type="NCBI Taxonomy" id="985895"/>
    <lineage>
        <taxon>Eukaryota</taxon>
        <taxon>Fungi</taxon>
        <taxon>Dikarya</taxon>
        <taxon>Ascomycota</taxon>
        <taxon>Pezizomycotina</taxon>
        <taxon>Dothideomycetes</taxon>
        <taxon>Pleosporomycetidae</taxon>
        <taxon>Pleosporales</taxon>
        <taxon>Pleosporineae</taxon>
        <taxon>Leptosphaeriaceae</taxon>
        <taxon>Plenodomus</taxon>
        <taxon>Plenodomus lingam/Leptosphaeria maculans species complex</taxon>
    </lineage>
</organism>
<feature type="region of interest" description="Disordered" evidence="1">
    <location>
        <begin position="1"/>
        <end position="24"/>
    </location>
</feature>
<dbReference type="HOGENOM" id="CLU_1441291_0_0_1"/>
<dbReference type="EMBL" id="FP929135">
    <property type="protein sequence ID" value="CBX99301.1"/>
    <property type="molecule type" value="Genomic_DNA"/>
</dbReference>
<evidence type="ECO:0000256" key="1">
    <source>
        <dbReference type="SAM" id="MobiDB-lite"/>
    </source>
</evidence>
<dbReference type="AlphaFoldDB" id="E5A6Q6"/>
<dbReference type="VEuPathDB" id="FungiDB:LEMA_P085400.1"/>
<name>E5A6Q6_LEPMJ</name>
<protein>
    <submittedName>
        <fullName evidence="2">Uncharacterized protein</fullName>
    </submittedName>
</protein>
<evidence type="ECO:0000313" key="3">
    <source>
        <dbReference type="Proteomes" id="UP000002668"/>
    </source>
</evidence>
<feature type="region of interest" description="Disordered" evidence="1">
    <location>
        <begin position="105"/>
        <end position="142"/>
    </location>
</feature>
<keyword evidence="3" id="KW-1185">Reference proteome</keyword>
<feature type="compositionally biased region" description="Polar residues" evidence="1">
    <location>
        <begin position="130"/>
        <end position="142"/>
    </location>
</feature>
<dbReference type="OrthoDB" id="10572670at2759"/>
<accession>E5A6Q6</accession>
<dbReference type="InParanoid" id="E5A6Q6"/>
<dbReference type="RefSeq" id="XP_003842780.1">
    <property type="nucleotide sequence ID" value="XM_003842732.1"/>
</dbReference>
<reference evidence="3" key="1">
    <citation type="journal article" date="2011" name="Nat. Commun.">
        <title>Effector diversification within compartments of the Leptosphaeria maculans genome affected by Repeat-Induced Point mutations.</title>
        <authorList>
            <person name="Rouxel T."/>
            <person name="Grandaubert J."/>
            <person name="Hane J.K."/>
            <person name="Hoede C."/>
            <person name="van de Wouw A.P."/>
            <person name="Couloux A."/>
            <person name="Dominguez V."/>
            <person name="Anthouard V."/>
            <person name="Bally P."/>
            <person name="Bourras S."/>
            <person name="Cozijnsen A.J."/>
            <person name="Ciuffetti L.M."/>
            <person name="Degrave A."/>
            <person name="Dilmaghani A."/>
            <person name="Duret L."/>
            <person name="Fudal I."/>
            <person name="Goodwin S.B."/>
            <person name="Gout L."/>
            <person name="Glaser N."/>
            <person name="Linglin J."/>
            <person name="Kema G.H.J."/>
            <person name="Lapalu N."/>
            <person name="Lawrence C.B."/>
            <person name="May K."/>
            <person name="Meyer M."/>
            <person name="Ollivier B."/>
            <person name="Poulain J."/>
            <person name="Schoch C.L."/>
            <person name="Simon A."/>
            <person name="Spatafora J.W."/>
            <person name="Stachowiak A."/>
            <person name="Turgeon B.G."/>
            <person name="Tyler B.M."/>
            <person name="Vincent D."/>
            <person name="Weissenbach J."/>
            <person name="Amselem J."/>
            <person name="Quesneville H."/>
            <person name="Oliver R.P."/>
            <person name="Wincker P."/>
            <person name="Balesdent M.-H."/>
            <person name="Howlett B.J."/>
        </authorList>
    </citation>
    <scope>NUCLEOTIDE SEQUENCE [LARGE SCALE GENOMIC DNA]</scope>
    <source>
        <strain evidence="3">JN3 / isolate v23.1.3 / race Av1-4-5-6-7-8</strain>
    </source>
</reference>
<proteinExistence type="predicted"/>
<sequence length="188" mass="21207">MDQYNRLHGGTRSSSQLPCAHSHRSDRAIYPDGVVPGGLMRYNYIVNGNTRPGLLETTRWAHSQPTYRQQGYERPCDHGNFYLEPSHQNTPQTVYIADAVDATLPMNLPEHDDNTAGPSATVENERKQEVSQSASSTEIPNSVRSPRTLDLGLIYNAILEFEKDLKLLRECFEEFWGGEEHVGVIHLL</sequence>